<keyword evidence="2" id="KW-0012">Acyltransferase</keyword>
<dbReference type="PANTHER" id="PTHR43072">
    <property type="entry name" value="N-ACETYLTRANSFERASE"/>
    <property type="match status" value="1"/>
</dbReference>
<protein>
    <submittedName>
        <fullName evidence="4">N-acetyltransferase</fullName>
    </submittedName>
</protein>
<dbReference type="InterPro" id="IPR000182">
    <property type="entry name" value="GNAT_dom"/>
</dbReference>
<name>A0A927JBL6_9ACTN</name>
<evidence type="ECO:0000313" key="4">
    <source>
        <dbReference type="EMBL" id="MBD8505682.1"/>
    </source>
</evidence>
<dbReference type="InterPro" id="IPR016181">
    <property type="entry name" value="Acyl_CoA_acyltransferase"/>
</dbReference>
<evidence type="ECO:0000256" key="1">
    <source>
        <dbReference type="ARBA" id="ARBA00022679"/>
    </source>
</evidence>
<dbReference type="SUPFAM" id="SSF55729">
    <property type="entry name" value="Acyl-CoA N-acyltransferases (Nat)"/>
    <property type="match status" value="1"/>
</dbReference>
<sequence length="198" mass="21147">MIVVPGAARAAGSELTDLLLGLATIGIGSAIPTTSHHVTIRAAAAPDWDAIVAIYEDGIATGNATFDTRSAGADAFDGRWLREHRWVAERDGTILGWAALSPTSVRPFFSGVLEVSIYIGGSASGQGGGARLLDHLVRHADAAGLWTLQSSIFPENRASLALHRKAGFRTVGVRQAIARHHDHWRDTVIVERRSPSVW</sequence>
<dbReference type="AlphaFoldDB" id="A0A927JBL6"/>
<evidence type="ECO:0000256" key="2">
    <source>
        <dbReference type="ARBA" id="ARBA00023315"/>
    </source>
</evidence>
<gene>
    <name evidence="4" type="ORF">HT102_04165</name>
</gene>
<dbReference type="Gene3D" id="3.40.630.30">
    <property type="match status" value="1"/>
</dbReference>
<reference evidence="4" key="1">
    <citation type="submission" date="2020-09" db="EMBL/GenBank/DDBJ databases">
        <title>Hoyosella lacisalsi sp. nov., a halotolerant actinobacterium isolated from soil of Lake Gudzhirganskoe.</title>
        <authorList>
            <person name="Yang Q."/>
            <person name="Guo P.Y."/>
            <person name="Liu S.W."/>
            <person name="Li F.N."/>
            <person name="Sun C.H."/>
        </authorList>
    </citation>
    <scope>NUCLEOTIDE SEQUENCE</scope>
    <source>
        <strain evidence="4">G463</strain>
    </source>
</reference>
<dbReference type="PROSITE" id="PS51186">
    <property type="entry name" value="GNAT"/>
    <property type="match status" value="1"/>
</dbReference>
<evidence type="ECO:0000259" key="3">
    <source>
        <dbReference type="PROSITE" id="PS51186"/>
    </source>
</evidence>
<dbReference type="Pfam" id="PF00583">
    <property type="entry name" value="Acetyltransf_1"/>
    <property type="match status" value="1"/>
</dbReference>
<dbReference type="GO" id="GO:0016747">
    <property type="term" value="F:acyltransferase activity, transferring groups other than amino-acyl groups"/>
    <property type="evidence" value="ECO:0007669"/>
    <property type="project" value="InterPro"/>
</dbReference>
<accession>A0A927JBL6</accession>
<feature type="domain" description="N-acetyltransferase" evidence="3">
    <location>
        <begin position="38"/>
        <end position="189"/>
    </location>
</feature>
<comment type="caution">
    <text evidence="4">The sequence shown here is derived from an EMBL/GenBank/DDBJ whole genome shotgun (WGS) entry which is preliminary data.</text>
</comment>
<dbReference type="EMBL" id="JACYWE010000002">
    <property type="protein sequence ID" value="MBD8505682.1"/>
    <property type="molecule type" value="Genomic_DNA"/>
</dbReference>
<organism evidence="4 5">
    <name type="scientific">Lolliginicoccus lacisalsi</name>
    <dbReference type="NCBI Taxonomy" id="2742202"/>
    <lineage>
        <taxon>Bacteria</taxon>
        <taxon>Bacillati</taxon>
        <taxon>Actinomycetota</taxon>
        <taxon>Actinomycetes</taxon>
        <taxon>Mycobacteriales</taxon>
        <taxon>Hoyosellaceae</taxon>
        <taxon>Lolliginicoccus</taxon>
    </lineage>
</organism>
<dbReference type="PANTHER" id="PTHR43072:SF23">
    <property type="entry name" value="UPF0039 PROTEIN C11D3.02C"/>
    <property type="match status" value="1"/>
</dbReference>
<dbReference type="Proteomes" id="UP000642993">
    <property type="component" value="Unassembled WGS sequence"/>
</dbReference>
<keyword evidence="1" id="KW-0808">Transferase</keyword>
<evidence type="ECO:0000313" key="5">
    <source>
        <dbReference type="Proteomes" id="UP000642993"/>
    </source>
</evidence>
<keyword evidence="5" id="KW-1185">Reference proteome</keyword>
<proteinExistence type="predicted"/>